<evidence type="ECO:0000256" key="9">
    <source>
        <dbReference type="SAM" id="MobiDB-lite"/>
    </source>
</evidence>
<keyword evidence="6" id="KW-0067">ATP-binding</keyword>
<proteinExistence type="inferred from homology"/>
<comment type="subcellular location">
    <subcellularLocation>
        <location evidence="1">Nucleus</location>
    </subcellularLocation>
</comment>
<dbReference type="InterPro" id="IPR038718">
    <property type="entry name" value="SNF2-like_sf"/>
</dbReference>
<keyword evidence="5" id="KW-0347">Helicase</keyword>
<feature type="compositionally biased region" description="Basic and acidic residues" evidence="9">
    <location>
        <begin position="107"/>
        <end position="116"/>
    </location>
</feature>
<evidence type="ECO:0000313" key="12">
    <source>
        <dbReference type="Proteomes" id="UP001165120"/>
    </source>
</evidence>
<dbReference type="Gene3D" id="3.40.50.10810">
    <property type="entry name" value="Tandem AAA-ATPase domain"/>
    <property type="match status" value="1"/>
</dbReference>
<dbReference type="InterPro" id="IPR014001">
    <property type="entry name" value="Helicase_ATP-bd"/>
</dbReference>
<comment type="caution">
    <text evidence="11">The sequence shown here is derived from an EMBL/GenBank/DDBJ whole genome shotgun (WGS) entry which is preliminary data.</text>
</comment>
<protein>
    <submittedName>
        <fullName evidence="11">Unnamed protein product</fullName>
    </submittedName>
</protein>
<dbReference type="GO" id="GO:0005634">
    <property type="term" value="C:nucleus"/>
    <property type="evidence" value="ECO:0007669"/>
    <property type="project" value="UniProtKB-SubCell"/>
</dbReference>
<reference evidence="11" key="1">
    <citation type="submission" date="2023-04" db="EMBL/GenBank/DDBJ databases">
        <title>Candida boidinii NBRC 10035.</title>
        <authorList>
            <person name="Ichikawa N."/>
            <person name="Sato H."/>
            <person name="Tonouchi N."/>
        </authorList>
    </citation>
    <scope>NUCLEOTIDE SEQUENCE</scope>
    <source>
        <strain evidence="11">NBRC 10035</strain>
    </source>
</reference>
<dbReference type="InterPro" id="IPR000330">
    <property type="entry name" value="SNF2_N"/>
</dbReference>
<accession>A0A9W6T578</accession>
<feature type="region of interest" description="Disordered" evidence="9">
    <location>
        <begin position="72"/>
        <end position="155"/>
    </location>
</feature>
<keyword evidence="3" id="KW-0547">Nucleotide-binding</keyword>
<keyword evidence="7" id="KW-0175">Coiled coil</keyword>
<evidence type="ECO:0000256" key="2">
    <source>
        <dbReference type="ARBA" id="ARBA00007025"/>
    </source>
</evidence>
<dbReference type="GO" id="GO:0005524">
    <property type="term" value="F:ATP binding"/>
    <property type="evidence" value="ECO:0007669"/>
    <property type="project" value="UniProtKB-KW"/>
</dbReference>
<evidence type="ECO:0000256" key="6">
    <source>
        <dbReference type="ARBA" id="ARBA00022840"/>
    </source>
</evidence>
<organism evidence="11 12">
    <name type="scientific">Candida boidinii</name>
    <name type="common">Yeast</name>
    <dbReference type="NCBI Taxonomy" id="5477"/>
    <lineage>
        <taxon>Eukaryota</taxon>
        <taxon>Fungi</taxon>
        <taxon>Dikarya</taxon>
        <taxon>Ascomycota</taxon>
        <taxon>Saccharomycotina</taxon>
        <taxon>Pichiomycetes</taxon>
        <taxon>Pichiales</taxon>
        <taxon>Pichiaceae</taxon>
        <taxon>Ogataea</taxon>
        <taxon>Ogataea/Candida clade</taxon>
    </lineage>
</organism>
<feature type="domain" description="Helicase ATP-binding" evidence="10">
    <location>
        <begin position="175"/>
        <end position="341"/>
    </location>
</feature>
<dbReference type="AlphaFoldDB" id="A0A9W6T578"/>
<evidence type="ECO:0000256" key="1">
    <source>
        <dbReference type="ARBA" id="ARBA00004123"/>
    </source>
</evidence>
<comment type="similarity">
    <text evidence="2">Belongs to the SNF2/RAD54 helicase family.</text>
</comment>
<dbReference type="Proteomes" id="UP001165120">
    <property type="component" value="Unassembled WGS sequence"/>
</dbReference>
<evidence type="ECO:0000256" key="4">
    <source>
        <dbReference type="ARBA" id="ARBA00022801"/>
    </source>
</evidence>
<evidence type="ECO:0000256" key="3">
    <source>
        <dbReference type="ARBA" id="ARBA00022741"/>
    </source>
</evidence>
<dbReference type="Pfam" id="PF00176">
    <property type="entry name" value="SNF2-rel_dom"/>
    <property type="match status" value="1"/>
</dbReference>
<dbReference type="SUPFAM" id="SSF52540">
    <property type="entry name" value="P-loop containing nucleoside triphosphate hydrolases"/>
    <property type="match status" value="1"/>
</dbReference>
<dbReference type="PANTHER" id="PTHR10799">
    <property type="entry name" value="SNF2/RAD54 HELICASE FAMILY"/>
    <property type="match status" value="1"/>
</dbReference>
<keyword evidence="8" id="KW-0539">Nucleus</keyword>
<keyword evidence="12" id="KW-1185">Reference proteome</keyword>
<gene>
    <name evidence="11" type="ORF">Cboi02_000546200</name>
</gene>
<sequence length="378" mass="43065">MDVVDQEDIKLNSLIDNEEKKLKNEDGDSEFNNLSNNSKLEKLDELVKSSQVFSNIIADTLLESTLRAHQSAPVAGTTSDASNGDQAATDTQTNSDRPVRRGRGRRKASEINESKRQFTLMELSEDSKRTKAKLTEAAESDKHQNGDSTNKSKQPKLLSGVTLKDYQLTGMDWLVTLYQNGLNGILADEMGLGKTIQCIAMLTYLYEKGVEGPFIIVCPLSTTSNWVNEFHKCAPSLNVVGFFGSKDHRKKLRSKFNSRKNEKVDVVITSFEISILESQFLNRFNWKFLIVDEGHRLKNHNCKLIRYLKKMKTSNRLLLTGTPLQNNLNELWSLLNFILPEIFHDVEMFEKWFDFTNINKLKDENGKDENGKDEIDED</sequence>
<evidence type="ECO:0000256" key="8">
    <source>
        <dbReference type="ARBA" id="ARBA00023242"/>
    </source>
</evidence>
<dbReference type="PROSITE" id="PS51192">
    <property type="entry name" value="HELICASE_ATP_BIND_1"/>
    <property type="match status" value="1"/>
</dbReference>
<name>A0A9W6T578_CANBO</name>
<evidence type="ECO:0000256" key="7">
    <source>
        <dbReference type="ARBA" id="ARBA00023054"/>
    </source>
</evidence>
<keyword evidence="4" id="KW-0378">Hydrolase</keyword>
<dbReference type="FunFam" id="3.40.50.10810:FF:000015">
    <property type="entry name" value="lymphoid-specific helicase isoform X1"/>
    <property type="match status" value="1"/>
</dbReference>
<evidence type="ECO:0000256" key="5">
    <source>
        <dbReference type="ARBA" id="ARBA00022806"/>
    </source>
</evidence>
<feature type="compositionally biased region" description="Polar residues" evidence="9">
    <location>
        <begin position="76"/>
        <end position="96"/>
    </location>
</feature>
<dbReference type="SMART" id="SM00487">
    <property type="entry name" value="DEXDc"/>
    <property type="match status" value="1"/>
</dbReference>
<dbReference type="EMBL" id="BSXN01002646">
    <property type="protein sequence ID" value="GME77214.1"/>
    <property type="molecule type" value="Genomic_DNA"/>
</dbReference>
<dbReference type="GO" id="GO:0016787">
    <property type="term" value="F:hydrolase activity"/>
    <property type="evidence" value="ECO:0007669"/>
    <property type="project" value="UniProtKB-KW"/>
</dbReference>
<evidence type="ECO:0000313" key="11">
    <source>
        <dbReference type="EMBL" id="GME77214.1"/>
    </source>
</evidence>
<dbReference type="GO" id="GO:0004386">
    <property type="term" value="F:helicase activity"/>
    <property type="evidence" value="ECO:0007669"/>
    <property type="project" value="UniProtKB-KW"/>
</dbReference>
<feature type="compositionally biased region" description="Basic and acidic residues" evidence="9">
    <location>
        <begin position="125"/>
        <end position="145"/>
    </location>
</feature>
<dbReference type="InterPro" id="IPR027417">
    <property type="entry name" value="P-loop_NTPase"/>
</dbReference>
<evidence type="ECO:0000259" key="10">
    <source>
        <dbReference type="PROSITE" id="PS51192"/>
    </source>
</evidence>